<feature type="region of interest" description="Disordered" evidence="1">
    <location>
        <begin position="511"/>
        <end position="613"/>
    </location>
</feature>
<feature type="compositionally biased region" description="Low complexity" evidence="1">
    <location>
        <begin position="1"/>
        <end position="29"/>
    </location>
</feature>
<sequence>MFQRSQRGLSTSRSRSSSPSTTSNATPSSLPEYSPSTLNPTDYFPPGVITDDGVQTTKTFPEDSIARISLDESLLAAPPGINHLITSALSLNPTKSKATLELSEILTFVRPPGLSSQEGTPLLMEADRDGADGKINGFFNVVSDKRKLAKGIKVEFIGQQRILFPGETSWEDDEIARREVILGGHGSSGVWLEKGVNSFEFSFCIPSDSSVWDRCAFGKVLHLIRGSVQGSGNLFKSKLTDQKTVFVIANPHVSGHVPAFEFRQEAYSSSCGPFKLSMTSSEFIISAPLLLSLTFSHVQPVTVYAINCYMVQTTSITSTRPGRRHEIIRGPRRFVYQEGAKSGYELDGFAEKAREAGDVVLDGDKHAGKVWTWGRVGRIPHDDIIRSTTLPGTKTSLRFTCELVFEIVFTEKTDPSTVKIATLYKEQVMLASCSCMRAYVSLPDYAEEGEINHPGDMSDVCMCRENWDALRRQELARPGGGQFFKEGIRIRELMIEDELSLALAAFREPSPARPRKLGETFGFGSSSTSGSSSPSLLPTTPSGLGSKSTTSSAVPSANTSAASSPLMISMGLMDIRPTQRSGEAGRRSESVESKVGRSAQKREVGGSNDRSNR</sequence>
<accession>A0A0F7SNP1</accession>
<organism evidence="2">
    <name type="scientific">Phaffia rhodozyma</name>
    <name type="common">Yeast</name>
    <name type="synonym">Xanthophyllomyces dendrorhous</name>
    <dbReference type="NCBI Taxonomy" id="264483"/>
    <lineage>
        <taxon>Eukaryota</taxon>
        <taxon>Fungi</taxon>
        <taxon>Dikarya</taxon>
        <taxon>Basidiomycota</taxon>
        <taxon>Agaricomycotina</taxon>
        <taxon>Tremellomycetes</taxon>
        <taxon>Cystofilobasidiales</taxon>
        <taxon>Mrakiaceae</taxon>
        <taxon>Phaffia</taxon>
    </lineage>
</organism>
<dbReference type="AlphaFoldDB" id="A0A0F7SNP1"/>
<feature type="compositionally biased region" description="Low complexity" evidence="1">
    <location>
        <begin position="525"/>
        <end position="546"/>
    </location>
</feature>
<evidence type="ECO:0000256" key="1">
    <source>
        <dbReference type="SAM" id="MobiDB-lite"/>
    </source>
</evidence>
<reference evidence="2" key="1">
    <citation type="submission" date="2014-08" db="EMBL/GenBank/DDBJ databases">
        <authorList>
            <person name="Sharma Rahul"/>
            <person name="Thines Marco"/>
        </authorList>
    </citation>
    <scope>NUCLEOTIDE SEQUENCE</scope>
</reference>
<feature type="region of interest" description="Disordered" evidence="1">
    <location>
        <begin position="1"/>
        <end position="45"/>
    </location>
</feature>
<feature type="compositionally biased region" description="Basic and acidic residues" evidence="1">
    <location>
        <begin position="583"/>
        <end position="613"/>
    </location>
</feature>
<proteinExistence type="predicted"/>
<evidence type="ECO:0000313" key="2">
    <source>
        <dbReference type="EMBL" id="CED83662.1"/>
    </source>
</evidence>
<feature type="compositionally biased region" description="Polar residues" evidence="1">
    <location>
        <begin position="547"/>
        <end position="563"/>
    </location>
</feature>
<name>A0A0F7SNP1_PHARH</name>
<dbReference type="EMBL" id="LN483157">
    <property type="protein sequence ID" value="CED83662.1"/>
    <property type="molecule type" value="Genomic_DNA"/>
</dbReference>
<protein>
    <submittedName>
        <fullName evidence="2">Uncharacterized protein</fullName>
    </submittedName>
</protein>